<proteinExistence type="predicted"/>
<dbReference type="Gene3D" id="2.160.20.20">
    <property type="match status" value="1"/>
</dbReference>
<dbReference type="SUPFAM" id="SSF51126">
    <property type="entry name" value="Pectin lyase-like"/>
    <property type="match status" value="1"/>
</dbReference>
<evidence type="ECO:0000259" key="1">
    <source>
        <dbReference type="PROSITE" id="PS51208"/>
    </source>
</evidence>
<protein>
    <submittedName>
        <fullName evidence="2">Autotransporter outer membrane beta-barrel domain-containing protein</fullName>
    </submittedName>
</protein>
<dbReference type="SUPFAM" id="SSF103515">
    <property type="entry name" value="Autotransporter"/>
    <property type="match status" value="1"/>
</dbReference>
<dbReference type="InterPro" id="IPR006315">
    <property type="entry name" value="OM_autotransptr_brl_dom"/>
</dbReference>
<dbReference type="InterPro" id="IPR036709">
    <property type="entry name" value="Autotransporte_beta_dom_sf"/>
</dbReference>
<organism evidence="2 3">
    <name type="scientific">Dyella soli</name>
    <dbReference type="NCBI Taxonomy" id="522319"/>
    <lineage>
        <taxon>Bacteria</taxon>
        <taxon>Pseudomonadati</taxon>
        <taxon>Pseudomonadota</taxon>
        <taxon>Gammaproteobacteria</taxon>
        <taxon>Lysobacterales</taxon>
        <taxon>Rhodanobacteraceae</taxon>
        <taxon>Dyella</taxon>
    </lineage>
</organism>
<keyword evidence="3" id="KW-1185">Reference proteome</keyword>
<dbReference type="InterPro" id="IPR043990">
    <property type="entry name" value="AC_1"/>
</dbReference>
<dbReference type="CDD" id="cd01344">
    <property type="entry name" value="PL2_Passenger_AT"/>
    <property type="match status" value="1"/>
</dbReference>
<evidence type="ECO:0000313" key="2">
    <source>
        <dbReference type="EMBL" id="TCI08005.1"/>
    </source>
</evidence>
<dbReference type="Pfam" id="PF18883">
    <property type="entry name" value="AC_1"/>
    <property type="match status" value="1"/>
</dbReference>
<dbReference type="RefSeq" id="WP_131152052.1">
    <property type="nucleotide sequence ID" value="NZ_SJTG01000004.1"/>
</dbReference>
<dbReference type="PROSITE" id="PS51208">
    <property type="entry name" value="AUTOTRANSPORTER"/>
    <property type="match status" value="1"/>
</dbReference>
<name>A0A4R0YPQ6_9GAMM</name>
<dbReference type="NCBIfam" id="TIGR01414">
    <property type="entry name" value="autotrans_barl"/>
    <property type="match status" value="1"/>
</dbReference>
<dbReference type="EMBL" id="SJTG01000004">
    <property type="protein sequence ID" value="TCI08005.1"/>
    <property type="molecule type" value="Genomic_DNA"/>
</dbReference>
<dbReference type="SMART" id="SM00869">
    <property type="entry name" value="Autotransporter"/>
    <property type="match status" value="1"/>
</dbReference>
<evidence type="ECO:0000313" key="3">
    <source>
        <dbReference type="Proteomes" id="UP000291822"/>
    </source>
</evidence>
<accession>A0A4R0YPQ6</accession>
<dbReference type="Gene3D" id="2.40.128.130">
    <property type="entry name" value="Autotransporter beta-domain"/>
    <property type="match status" value="1"/>
</dbReference>
<comment type="caution">
    <text evidence="2">The sequence shown here is derived from an EMBL/GenBank/DDBJ whole genome shotgun (WGS) entry which is preliminary data.</text>
</comment>
<dbReference type="Proteomes" id="UP000291822">
    <property type="component" value="Unassembled WGS sequence"/>
</dbReference>
<sequence>MVVVEKSSADQGHPWKALSLAVVSGLMAPSLASAERGAQVADGTRLELAGGDYRTTNYGGTVLHAYNGGSIFTVNDTLIHSSGENAFGGLVRGEGSTMRLVGTQVVTEGTGSIGLYALAGASLNVLGSPTNMATLRTQGDFATGIVAEGEGTRVSLEYLSIDTQGKLAEGVAVGEGAEASIAHSDITTSGSDASAIRLGEGSLLLQSSRLTASGPSADGLRLLGSGQATLRDVDIDVHGKASAGIQLGASGASADLERVAIRASGEAAYGLFLPVRVSARASQVHIDADGTGATGIYSRGSELSFDHGLIRTRGERATGVMIGEGVAGDASNTRMEGTQILSEGAKSTAVAVSGQADLDARLGLIRATGDASTGLWTHASRVALSETIVEATGMESTAVRAGGGANLAMHNSRVTAQGDSADALHVTSGASVQARHTSISAEGPSAWAARVEDGGRLQVTGGQVRSKTHGAFAVKGDASIELHGGTHAIGGNGVLMSVDDAAGIQSLELREGAVAQGDIVLSEGVIDAGGRSDNHAGLTMSLRNRSAWLGSTTVLGTLAIEGQSQWQMSADAKLGRLHVDDGVIAFDESPAGSFKTLQVMGDYSGRGGVVRMHALLDATPDASTDRLWIGGKVATTGTTYLAVSARGNGGNTDINGDGIINADEGHSLVQVRGDSRADAFALAGGYVAAGPWQYTLKAFGPGDVADPQSGAGGEPATWDYRLGSRFVGEEETRRSVVPQLPAYLSSPTALLAYGDEMNSTLHRRQGELRRALPHYSPHNGELFVRTVASGSSYRSDLGFKRFGYAFDQNIQALQLGGSIVTWLPDDTAVRAGWSADKGRTTFSPKAIDGHSRTRYDAHGVSAWLSWYQVNGFYLDGVVGHRRYAGRVGTSRHGEDTGRLHANGWTASLESGYPVQLQGGWLIEPQAQVAYQSLSFKKFRDADGIDVAFKGATQVQARIGARIALENDDRYTPYGRVDLVHTTGGRATLKASHPDWQVAETFASGRQGLGYRVGAGVTAQVTRHVSAFGETSFQGRADKAGFKGWSASAGVRVNF</sequence>
<dbReference type="InterPro" id="IPR005546">
    <property type="entry name" value="Autotransporte_beta"/>
</dbReference>
<dbReference type="InterPro" id="IPR012332">
    <property type="entry name" value="Autotransporter_pectin_lyase_C"/>
</dbReference>
<dbReference type="GO" id="GO:0019867">
    <property type="term" value="C:outer membrane"/>
    <property type="evidence" value="ECO:0007669"/>
    <property type="project" value="InterPro"/>
</dbReference>
<dbReference type="AlphaFoldDB" id="A0A4R0YPQ6"/>
<feature type="domain" description="Autotransporter" evidence="1">
    <location>
        <begin position="775"/>
        <end position="1054"/>
    </location>
</feature>
<gene>
    <name evidence="2" type="ORF">EZM97_25405</name>
</gene>
<dbReference type="InterPro" id="IPR011050">
    <property type="entry name" value="Pectin_lyase_fold/virulence"/>
</dbReference>
<dbReference type="Pfam" id="PF03797">
    <property type="entry name" value="Autotransporter"/>
    <property type="match status" value="1"/>
</dbReference>
<reference evidence="2 3" key="1">
    <citation type="submission" date="2019-02" db="EMBL/GenBank/DDBJ databases">
        <title>Dyella amyloliquefaciens sp. nov., isolated from forest soil.</title>
        <authorList>
            <person name="Gao Z.-H."/>
            <person name="Qiu L.-H."/>
        </authorList>
    </citation>
    <scope>NUCLEOTIDE SEQUENCE [LARGE SCALE GENOMIC DNA]</scope>
    <source>
        <strain evidence="2 3">KACC 12747</strain>
    </source>
</reference>